<evidence type="ECO:0000313" key="2">
    <source>
        <dbReference type="EMBL" id="TDG50567.1"/>
    </source>
</evidence>
<evidence type="ECO:0000313" key="3">
    <source>
        <dbReference type="Proteomes" id="UP000295192"/>
    </source>
</evidence>
<dbReference type="AlphaFoldDB" id="A0A484BP71"/>
<proteinExistence type="predicted"/>
<reference evidence="2 3" key="1">
    <citation type="journal article" date="2019" name="J. Hered.">
        <title>An Improved Genome Assembly for Drosophila navojoa, the Basal Species in the mojavensis Cluster.</title>
        <authorList>
            <person name="Vanderlinde T."/>
            <person name="Dupim E.G."/>
            <person name="Nazario-Yepiz N.O."/>
            <person name="Carvalho A.B."/>
        </authorList>
    </citation>
    <scope>NUCLEOTIDE SEQUENCE [LARGE SCALE GENOMIC DNA]</scope>
    <source>
        <strain evidence="2">Navoj_Jal97</strain>
        <tissue evidence="2">Whole organism</tissue>
    </source>
</reference>
<gene>
    <name evidence="2" type="ORF">AWZ03_002871</name>
</gene>
<dbReference type="OMA" id="KHCHKRA"/>
<accession>A0A484BP71</accession>
<feature type="chain" id="PRO_5019720040" evidence="1">
    <location>
        <begin position="25"/>
        <end position="89"/>
    </location>
</feature>
<name>A0A484BP71_DRONA</name>
<feature type="signal peptide" evidence="1">
    <location>
        <begin position="1"/>
        <end position="24"/>
    </location>
</feature>
<dbReference type="Proteomes" id="UP000295192">
    <property type="component" value="Unassembled WGS sequence"/>
</dbReference>
<evidence type="ECO:0000256" key="1">
    <source>
        <dbReference type="SAM" id="SignalP"/>
    </source>
</evidence>
<dbReference type="EMBL" id="LSRL02000014">
    <property type="protein sequence ID" value="TDG50567.1"/>
    <property type="molecule type" value="Genomic_DNA"/>
</dbReference>
<comment type="caution">
    <text evidence="2">The sequence shown here is derived from an EMBL/GenBank/DDBJ whole genome shotgun (WGS) entry which is preliminary data.</text>
</comment>
<organism evidence="2 3">
    <name type="scientific">Drosophila navojoa</name>
    <name type="common">Fruit fly</name>
    <dbReference type="NCBI Taxonomy" id="7232"/>
    <lineage>
        <taxon>Eukaryota</taxon>
        <taxon>Metazoa</taxon>
        <taxon>Ecdysozoa</taxon>
        <taxon>Arthropoda</taxon>
        <taxon>Hexapoda</taxon>
        <taxon>Insecta</taxon>
        <taxon>Pterygota</taxon>
        <taxon>Neoptera</taxon>
        <taxon>Endopterygota</taxon>
        <taxon>Diptera</taxon>
        <taxon>Brachycera</taxon>
        <taxon>Muscomorpha</taxon>
        <taxon>Ephydroidea</taxon>
        <taxon>Drosophilidae</taxon>
        <taxon>Drosophila</taxon>
    </lineage>
</organism>
<keyword evidence="3" id="KW-1185">Reference proteome</keyword>
<keyword evidence="1" id="KW-0732">Signal</keyword>
<protein>
    <submittedName>
        <fullName evidence="2">Uncharacterized protein</fullName>
    </submittedName>
</protein>
<sequence>MFQEIFRAVVRLILLLTLWQCVAAMDSEVVEASLSAAATNMPELLAPQWSPNDTVLVRPYNILEASCPPGYILANKHCHKRVRGAPTVE</sequence>